<keyword evidence="2" id="KW-1185">Reference proteome</keyword>
<dbReference type="GO" id="GO:0006808">
    <property type="term" value="P:regulation of nitrogen utilization"/>
    <property type="evidence" value="ECO:0007669"/>
    <property type="project" value="InterPro"/>
</dbReference>
<dbReference type="PROSITE" id="PS51343">
    <property type="entry name" value="PII_GLNB_DOM"/>
    <property type="match status" value="1"/>
</dbReference>
<gene>
    <name evidence="1" type="ORF">H8705_10900</name>
</gene>
<sequence length="225" mass="24633">MAKTQELIRLLITIVDRGQGEVIFEVCNKYHIHLNFTCFGNGTANSDILNLLGLGSSEKDVVLTMVPDSKIPGLLTSISRRMNLRSPGRGIAFTLPLSGINALIAKMLTKREKDEPKQEERKVDNTVKFSVIIAVYNSGFSDFVFETAKNAGATGGTILHARGLSDEEGEKFFGMSIQAEKEIIAILSPEDIKKNIMEAINKNCGLKTESQAIVFSLPVQDMIGL</sequence>
<accession>A0A926ETN9</accession>
<dbReference type="InterPro" id="IPR011322">
    <property type="entry name" value="N-reg_PII-like_a/b"/>
</dbReference>
<dbReference type="RefSeq" id="WP_262395815.1">
    <property type="nucleotide sequence ID" value="NZ_JACRTD010000008.1"/>
</dbReference>
<dbReference type="Proteomes" id="UP000623678">
    <property type="component" value="Unassembled WGS sequence"/>
</dbReference>
<comment type="caution">
    <text evidence="1">The sequence shown here is derived from an EMBL/GenBank/DDBJ whole genome shotgun (WGS) entry which is preliminary data.</text>
</comment>
<evidence type="ECO:0008006" key="3">
    <source>
        <dbReference type="Google" id="ProtNLM"/>
    </source>
</evidence>
<dbReference type="GO" id="GO:0030234">
    <property type="term" value="F:enzyme regulator activity"/>
    <property type="evidence" value="ECO:0007669"/>
    <property type="project" value="InterPro"/>
</dbReference>
<reference evidence="1" key="1">
    <citation type="submission" date="2020-08" db="EMBL/GenBank/DDBJ databases">
        <title>Genome public.</title>
        <authorList>
            <person name="Liu C."/>
            <person name="Sun Q."/>
        </authorList>
    </citation>
    <scope>NUCLEOTIDE SEQUENCE</scope>
    <source>
        <strain evidence="1">NSJ-64</strain>
    </source>
</reference>
<dbReference type="Gene3D" id="3.30.70.120">
    <property type="match status" value="1"/>
</dbReference>
<protein>
    <recommendedName>
        <fullName evidence="3">Nitrogen regulatory protein P-II</fullName>
    </recommendedName>
</protein>
<organism evidence="1 2">
    <name type="scientific">Youxingia wuxianensis</name>
    <dbReference type="NCBI Taxonomy" id="2763678"/>
    <lineage>
        <taxon>Bacteria</taxon>
        <taxon>Bacillati</taxon>
        <taxon>Bacillota</taxon>
        <taxon>Clostridia</taxon>
        <taxon>Eubacteriales</taxon>
        <taxon>Oscillospiraceae</taxon>
        <taxon>Youxingia</taxon>
    </lineage>
</organism>
<dbReference type="InterPro" id="IPR002187">
    <property type="entry name" value="N-reg_PII"/>
</dbReference>
<dbReference type="InterPro" id="IPR015867">
    <property type="entry name" value="N-reg_PII/ATP_PRibTrfase_C"/>
</dbReference>
<dbReference type="SUPFAM" id="SSF54913">
    <property type="entry name" value="GlnB-like"/>
    <property type="match status" value="2"/>
</dbReference>
<evidence type="ECO:0000313" key="2">
    <source>
        <dbReference type="Proteomes" id="UP000623678"/>
    </source>
</evidence>
<dbReference type="EMBL" id="JACRTD010000008">
    <property type="protein sequence ID" value="MBC8586090.1"/>
    <property type="molecule type" value="Genomic_DNA"/>
</dbReference>
<dbReference type="AlphaFoldDB" id="A0A926ETN9"/>
<name>A0A926ETN9_9FIRM</name>
<evidence type="ECO:0000313" key="1">
    <source>
        <dbReference type="EMBL" id="MBC8586090.1"/>
    </source>
</evidence>
<proteinExistence type="predicted"/>